<dbReference type="Proteomes" id="UP000308197">
    <property type="component" value="Unassembled WGS sequence"/>
</dbReference>
<reference evidence="1 2" key="1">
    <citation type="journal article" date="2019" name="Nat. Ecol. Evol.">
        <title>Megaphylogeny resolves global patterns of mushroom evolution.</title>
        <authorList>
            <person name="Varga T."/>
            <person name="Krizsan K."/>
            <person name="Foldi C."/>
            <person name="Dima B."/>
            <person name="Sanchez-Garcia M."/>
            <person name="Sanchez-Ramirez S."/>
            <person name="Szollosi G.J."/>
            <person name="Szarkandi J.G."/>
            <person name="Papp V."/>
            <person name="Albert L."/>
            <person name="Andreopoulos W."/>
            <person name="Angelini C."/>
            <person name="Antonin V."/>
            <person name="Barry K.W."/>
            <person name="Bougher N.L."/>
            <person name="Buchanan P."/>
            <person name="Buyck B."/>
            <person name="Bense V."/>
            <person name="Catcheside P."/>
            <person name="Chovatia M."/>
            <person name="Cooper J."/>
            <person name="Damon W."/>
            <person name="Desjardin D."/>
            <person name="Finy P."/>
            <person name="Geml J."/>
            <person name="Haridas S."/>
            <person name="Hughes K."/>
            <person name="Justo A."/>
            <person name="Karasinski D."/>
            <person name="Kautmanova I."/>
            <person name="Kiss B."/>
            <person name="Kocsube S."/>
            <person name="Kotiranta H."/>
            <person name="LaButti K.M."/>
            <person name="Lechner B.E."/>
            <person name="Liimatainen K."/>
            <person name="Lipzen A."/>
            <person name="Lukacs Z."/>
            <person name="Mihaltcheva S."/>
            <person name="Morgado L.N."/>
            <person name="Niskanen T."/>
            <person name="Noordeloos M.E."/>
            <person name="Ohm R.A."/>
            <person name="Ortiz-Santana B."/>
            <person name="Ovrebo C."/>
            <person name="Racz N."/>
            <person name="Riley R."/>
            <person name="Savchenko A."/>
            <person name="Shiryaev A."/>
            <person name="Soop K."/>
            <person name="Spirin V."/>
            <person name="Szebenyi C."/>
            <person name="Tomsovsky M."/>
            <person name="Tulloss R.E."/>
            <person name="Uehling J."/>
            <person name="Grigoriev I.V."/>
            <person name="Vagvolgyi C."/>
            <person name="Papp T."/>
            <person name="Martin F.M."/>
            <person name="Miettinen O."/>
            <person name="Hibbett D.S."/>
            <person name="Nagy L.G."/>
        </authorList>
    </citation>
    <scope>NUCLEOTIDE SEQUENCE [LARGE SCALE GENOMIC DNA]</scope>
    <source>
        <strain evidence="1 2">HHB13444</strain>
    </source>
</reference>
<accession>A0A5C3NQS4</accession>
<evidence type="ECO:0000313" key="2">
    <source>
        <dbReference type="Proteomes" id="UP000308197"/>
    </source>
</evidence>
<sequence length="196" mass="21278">MLTSAPGYHTRCQSSLLSSMGLAWPCSACVGPSGRRGDCNRDVSAPYVEGTSDARSRRQSHLLPVACMDTSSKQATGQCFAISHRPGHWREHMDELRFTEEPVRWFAGTRRYLDRVLCRWEGSACIRTIGGGDPGRVAGRDARRRLCVRGTRGEQRGATGCRECTSEESRGAGLNGCASACGSARRGPSALAARRE</sequence>
<organism evidence="1 2">
    <name type="scientific">Polyporus arcularius HHB13444</name>
    <dbReference type="NCBI Taxonomy" id="1314778"/>
    <lineage>
        <taxon>Eukaryota</taxon>
        <taxon>Fungi</taxon>
        <taxon>Dikarya</taxon>
        <taxon>Basidiomycota</taxon>
        <taxon>Agaricomycotina</taxon>
        <taxon>Agaricomycetes</taxon>
        <taxon>Polyporales</taxon>
        <taxon>Polyporaceae</taxon>
        <taxon>Polyporus</taxon>
    </lineage>
</organism>
<proteinExistence type="predicted"/>
<keyword evidence="2" id="KW-1185">Reference proteome</keyword>
<name>A0A5C3NQS4_9APHY</name>
<evidence type="ECO:0000313" key="1">
    <source>
        <dbReference type="EMBL" id="TFK79601.1"/>
    </source>
</evidence>
<gene>
    <name evidence="1" type="ORF">K466DRAFT_10508</name>
</gene>
<protein>
    <submittedName>
        <fullName evidence="1">Uncharacterized protein</fullName>
    </submittedName>
</protein>
<dbReference type="EMBL" id="ML211985">
    <property type="protein sequence ID" value="TFK79601.1"/>
    <property type="molecule type" value="Genomic_DNA"/>
</dbReference>
<dbReference type="InParanoid" id="A0A5C3NQS4"/>
<dbReference type="AlphaFoldDB" id="A0A5C3NQS4"/>